<organism evidence="3 4">
    <name type="scientific">Pleodorina starrii</name>
    <dbReference type="NCBI Taxonomy" id="330485"/>
    <lineage>
        <taxon>Eukaryota</taxon>
        <taxon>Viridiplantae</taxon>
        <taxon>Chlorophyta</taxon>
        <taxon>core chlorophytes</taxon>
        <taxon>Chlorophyceae</taxon>
        <taxon>CS clade</taxon>
        <taxon>Chlamydomonadales</taxon>
        <taxon>Volvocaceae</taxon>
        <taxon>Pleodorina</taxon>
    </lineage>
</organism>
<dbReference type="Gene3D" id="2.30.40.10">
    <property type="entry name" value="Urease, subunit C, domain 1"/>
    <property type="match status" value="1"/>
</dbReference>
<dbReference type="PANTHER" id="PTHR43135">
    <property type="entry name" value="ALPHA-D-RIBOSE 1-METHYLPHOSPHONATE 5-TRIPHOSPHATE DIPHOSPHATASE"/>
    <property type="match status" value="1"/>
</dbReference>
<reference evidence="3 4" key="1">
    <citation type="journal article" date="2023" name="Commun. Biol.">
        <title>Reorganization of the ancestral sex-determining regions during the evolution of trioecy in Pleodorina starrii.</title>
        <authorList>
            <person name="Takahashi K."/>
            <person name="Suzuki S."/>
            <person name="Kawai-Toyooka H."/>
            <person name="Yamamoto K."/>
            <person name="Hamaji T."/>
            <person name="Ootsuki R."/>
            <person name="Yamaguchi H."/>
            <person name="Kawachi M."/>
            <person name="Higashiyama T."/>
            <person name="Nozaki H."/>
        </authorList>
    </citation>
    <scope>NUCLEOTIDE SEQUENCE [LARGE SCALE GENOMIC DNA]</scope>
    <source>
        <strain evidence="3 4">NIES-4479</strain>
    </source>
</reference>
<dbReference type="SUPFAM" id="SSF51338">
    <property type="entry name" value="Composite domain of metallo-dependent hydrolases"/>
    <property type="match status" value="1"/>
</dbReference>
<dbReference type="Proteomes" id="UP001165080">
    <property type="component" value="Unassembled WGS sequence"/>
</dbReference>
<dbReference type="GO" id="GO:0016810">
    <property type="term" value="F:hydrolase activity, acting on carbon-nitrogen (but not peptide) bonds"/>
    <property type="evidence" value="ECO:0007669"/>
    <property type="project" value="InterPro"/>
</dbReference>
<evidence type="ECO:0000256" key="1">
    <source>
        <dbReference type="SAM" id="MobiDB-lite"/>
    </source>
</evidence>
<evidence type="ECO:0000313" key="3">
    <source>
        <dbReference type="EMBL" id="GLC56021.1"/>
    </source>
</evidence>
<keyword evidence="4" id="KW-1185">Reference proteome</keyword>
<dbReference type="SUPFAM" id="SSF51556">
    <property type="entry name" value="Metallo-dependent hydrolases"/>
    <property type="match status" value="1"/>
</dbReference>
<proteinExistence type="predicted"/>
<sequence>MLKLRLPSPWAPLPSFGQQPDDEAQGGNLMPPELCASSFARACAARRALQQARASSASACLPPRAKKPRLPHTAPQHQQSQTAPPDPDADAPPADAPTDAATSTEAGSAIALASSSAAPSPSPPPPPPREELPLLLTNCRVLDVEAGAYLEGLQRVLVRGGVILEVQPVEQPAVAAAAEGGADGKQAGAAAAAAVAGAGAAGAAVGGLVAPVVEVDCGGAVLMPGLCDAHVHCTAVTANLAGLMSLPESYVASKSGHILAGMLARGFTTIRDAGGADFGLAQAADEGLVLGPRVLFTGHALSQTGGHGDFRGRGEDACACGAALRGIGRVCDGDTEVRRAARDELRRGAHCIKIMASGGVASPTDRLTNTQFSEAELTAIVDEAAAAGTYVCAHAYTPAAIQRAVRCGVASIEHGNYLDEQTALLMSQRRVFLVPTLVTYQEIVRRGAASGMPQELVAKVGDAVAAGLRSLSVAAKAGVRMCFGSDLLGDMHPSQAGEFELRARVLPPADILRSATVNCATLFGMQKSLGQVRPGYRADLLLLRPGLDPLEDVTVLAAPGGAAVAAVFKDGLLAKAPPPPAAPAAAAAAEAGEAGIPGAAAAAAAGDGVGGDVGGLWEELNGRLFPTGTTK</sequence>
<comment type="caution">
    <text evidence="3">The sequence shown here is derived from an EMBL/GenBank/DDBJ whole genome shotgun (WGS) entry which is preliminary data.</text>
</comment>
<dbReference type="InterPro" id="IPR051781">
    <property type="entry name" value="Metallo-dep_Hydrolase"/>
</dbReference>
<accession>A0A9W6BPF3</accession>
<feature type="compositionally biased region" description="Low complexity" evidence="1">
    <location>
        <begin position="91"/>
        <end position="119"/>
    </location>
</feature>
<feature type="region of interest" description="Disordered" evidence="1">
    <location>
        <begin position="46"/>
        <end position="132"/>
    </location>
</feature>
<evidence type="ECO:0000259" key="2">
    <source>
        <dbReference type="Pfam" id="PF01979"/>
    </source>
</evidence>
<dbReference type="PANTHER" id="PTHR43135:SF3">
    <property type="entry name" value="ALPHA-D-RIBOSE 1-METHYLPHOSPHONATE 5-TRIPHOSPHATE DIPHOSPHATASE"/>
    <property type="match status" value="1"/>
</dbReference>
<dbReference type="AlphaFoldDB" id="A0A9W6BPF3"/>
<dbReference type="Gene3D" id="3.20.20.140">
    <property type="entry name" value="Metal-dependent hydrolases"/>
    <property type="match status" value="1"/>
</dbReference>
<feature type="region of interest" description="Disordered" evidence="1">
    <location>
        <begin position="1"/>
        <end position="33"/>
    </location>
</feature>
<dbReference type="CDD" id="cd01299">
    <property type="entry name" value="Met_dep_hydrolase_A"/>
    <property type="match status" value="1"/>
</dbReference>
<dbReference type="InterPro" id="IPR032466">
    <property type="entry name" value="Metal_Hydrolase"/>
</dbReference>
<dbReference type="EMBL" id="BRXU01000014">
    <property type="protein sequence ID" value="GLC56021.1"/>
    <property type="molecule type" value="Genomic_DNA"/>
</dbReference>
<dbReference type="InterPro" id="IPR057744">
    <property type="entry name" value="OTAase-like"/>
</dbReference>
<feature type="domain" description="Amidohydrolase-related" evidence="2">
    <location>
        <begin position="221"/>
        <end position="571"/>
    </location>
</feature>
<dbReference type="Pfam" id="PF01979">
    <property type="entry name" value="Amidohydro_1"/>
    <property type="match status" value="1"/>
</dbReference>
<gene>
    <name evidence="3" type="primary">PLEST002964</name>
    <name evidence="3" type="ORF">PLESTB_001056100</name>
</gene>
<dbReference type="InterPro" id="IPR006680">
    <property type="entry name" value="Amidohydro-rel"/>
</dbReference>
<protein>
    <recommendedName>
        <fullName evidence="2">Amidohydrolase-related domain-containing protein</fullName>
    </recommendedName>
</protein>
<feature type="compositionally biased region" description="Low complexity" evidence="1">
    <location>
        <begin position="46"/>
        <end position="61"/>
    </location>
</feature>
<dbReference type="InterPro" id="IPR011059">
    <property type="entry name" value="Metal-dep_hydrolase_composite"/>
</dbReference>
<evidence type="ECO:0000313" key="4">
    <source>
        <dbReference type="Proteomes" id="UP001165080"/>
    </source>
</evidence>
<name>A0A9W6BPF3_9CHLO</name>